<dbReference type="Pfam" id="PF02992">
    <property type="entry name" value="Transposase_21"/>
    <property type="match status" value="1"/>
</dbReference>
<sequence>MAPDRSWMSRRQDCTGHLSEEFKKGVMEFVDFVERNPTVIDSLGRILCPCTKCKNRIRDEIFWVEKHLCDRGFMEGYINWTAHGEERWVEQDATNVTQEHEEEITNPYVDMVIDAAGDNLNVMEGLEEDPNPSASKFYKLLRSADEPLWDGCTKHTILSAVTQLVNLKSEFNMSESCYNRMVAIIKSMLPESEKLPEDFYRSKTMIQELGLGYEKIDACPNHCMLYYKETSDKTSYVACTMCGHPRFKPKAGDTVNSSRDVPYSILRYFPITPRLQRLFMSKTTAQYMKWHVDGVRHDESVITHPADADAWKQFDATHELFAQEPRNVRLGLCTDGFNPFSGSKTPYSCWPVFVTPYNLPPSMCMRREYIFLSLLIPGPKSPGKRLDVYLRPLIDELKVLWDNGVTTYDAWQKKNFNMKAALLWTISDFPAYGMLSGWSTHGRLSCPICMKNTKSFRLQHGAKPCWFDCHRQYLPAGHAFRRDRYSFKKSTVENSFPPKRMSGVDILNELDKLEEANFGANSRGKKGDFGTIHNWVRKSIFWELPYWSTNLIRHNLDIMHIEKNVFDNIFNTVMDVKGKTKDNANAREDLKLICKRPNLELVFENGKYKKPKSTYVLDSQQRRIVCEWIKQLKFPDGYASNISRCVNLADGKIYGMKSHDSHVFMERLIPLAFRDVLPKSIWGVLTELSLFFKEICATEIRPDAVEQTEISIIETVCKLEKIFPPAFFDVMEHLVIHIPYEAKVGGPVQYRWMYPFERCMLFLKRKVRNKARVEGSICEAYILEEISNFTSMYFESTVQTRRTQVPRNDDGGSNLDENHLSIFRYPCLSIGRGSKKYLTDEELHIVHTYILVNCEEIEPYLQQFEDSLKELDPNISEDEILIVRDKDFSRWIKNQVDTGHIRSRIIQQIAYGPSKSVTSYNGLKVNGYRFHTKDHDKNRATMNSGVCVKGNIYGENDLDYYGILEEILELSYLGDGNSVFIFRCCWFDPINGVKVDERYGLVDIKYKSRLQSNEPFVLAEQAQQVYYTKYPHSGNKSNGEWWAACKVRAKLYMNETLHDPDEEPNGQDDSNDFYQDSVSELRAQNVILEDEVISLFDANAPMEEVNVEDINCPLDTLLNDEFINDNEDFDGENSESACSEDENEDYVM</sequence>
<dbReference type="InterPro" id="IPR025312">
    <property type="entry name" value="DUF4216"/>
</dbReference>
<dbReference type="Pfam" id="PF13952">
    <property type="entry name" value="DUF4216"/>
    <property type="match status" value="1"/>
</dbReference>
<keyword evidence="5" id="KW-1185">Reference proteome</keyword>
<reference evidence="6" key="2">
    <citation type="submission" date="2025-08" db="UniProtKB">
        <authorList>
            <consortium name="RefSeq"/>
        </authorList>
    </citation>
    <scope>IDENTIFICATION</scope>
    <source>
        <tissue evidence="6">Whole plant</tissue>
    </source>
</reference>
<feature type="domain" description="Transposase-associated" evidence="4">
    <location>
        <begin position="5"/>
        <end position="85"/>
    </location>
</feature>
<dbReference type="PANTHER" id="PTHR48258:SF4">
    <property type="entry name" value="DUF4216 DOMAIN-CONTAINING PROTEIN"/>
    <property type="match status" value="1"/>
</dbReference>
<dbReference type="InterPro" id="IPR004242">
    <property type="entry name" value="Transposase_21"/>
</dbReference>
<evidence type="ECO:0000259" key="3">
    <source>
        <dbReference type="Pfam" id="PF13960"/>
    </source>
</evidence>
<reference evidence="5" key="1">
    <citation type="journal article" date="2016" name="Nat. Genet.">
        <title>The genome sequences of Arachis duranensis and Arachis ipaensis, the diploid ancestors of cultivated peanut.</title>
        <authorList>
            <person name="Bertioli D.J."/>
            <person name="Cannon S.B."/>
            <person name="Froenicke L."/>
            <person name="Huang G."/>
            <person name="Farmer A.D."/>
            <person name="Cannon E.K."/>
            <person name="Liu X."/>
            <person name="Gao D."/>
            <person name="Clevenger J."/>
            <person name="Dash S."/>
            <person name="Ren L."/>
            <person name="Moretzsohn M.C."/>
            <person name="Shirasawa K."/>
            <person name="Huang W."/>
            <person name="Vidigal B."/>
            <person name="Abernathy B."/>
            <person name="Chu Y."/>
            <person name="Niederhuth C.E."/>
            <person name="Umale P."/>
            <person name="Araujo A.C."/>
            <person name="Kozik A."/>
            <person name="Kim K.D."/>
            <person name="Burow M.D."/>
            <person name="Varshney R.K."/>
            <person name="Wang X."/>
            <person name="Zhang X."/>
            <person name="Barkley N."/>
            <person name="Guimaraes P.M."/>
            <person name="Isobe S."/>
            <person name="Guo B."/>
            <person name="Liao B."/>
            <person name="Stalker H.T."/>
            <person name="Schmitz R.J."/>
            <person name="Scheffler B.E."/>
            <person name="Leal-Bertioli S.C."/>
            <person name="Xun X."/>
            <person name="Jackson S.A."/>
            <person name="Michelmore R."/>
            <person name="Ozias-Akins P."/>
        </authorList>
    </citation>
    <scope>NUCLEOTIDE SEQUENCE [LARGE SCALE GENOMIC DNA]</scope>
    <source>
        <strain evidence="5">cv. V14167</strain>
    </source>
</reference>
<dbReference type="KEGG" id="adu:107465673"/>
<dbReference type="RefSeq" id="XP_015940126.1">
    <property type="nucleotide sequence ID" value="XM_016084640.1"/>
</dbReference>
<dbReference type="Proteomes" id="UP000515211">
    <property type="component" value="Chromosome 9"/>
</dbReference>
<feature type="region of interest" description="Disordered" evidence="1">
    <location>
        <begin position="1124"/>
        <end position="1148"/>
    </location>
</feature>
<proteinExistence type="predicted"/>
<dbReference type="Pfam" id="PF13963">
    <property type="entry name" value="Transpos_assoc"/>
    <property type="match status" value="1"/>
</dbReference>
<dbReference type="PANTHER" id="PTHR48258">
    <property type="entry name" value="DUF4218 DOMAIN-CONTAINING PROTEIN-RELATED"/>
    <property type="match status" value="1"/>
</dbReference>
<dbReference type="GeneID" id="107465673"/>
<accession>A0A6P4BMP0</accession>
<feature type="domain" description="DUF4216" evidence="2">
    <location>
        <begin position="968"/>
        <end position="1042"/>
    </location>
</feature>
<dbReference type="InterPro" id="IPR029480">
    <property type="entry name" value="Transpos_assoc"/>
</dbReference>
<evidence type="ECO:0000259" key="2">
    <source>
        <dbReference type="Pfam" id="PF13952"/>
    </source>
</evidence>
<protein>
    <submittedName>
        <fullName evidence="6">Uncharacterized protein LOC107465673</fullName>
    </submittedName>
</protein>
<evidence type="ECO:0000313" key="5">
    <source>
        <dbReference type="Proteomes" id="UP000515211"/>
    </source>
</evidence>
<evidence type="ECO:0000256" key="1">
    <source>
        <dbReference type="SAM" id="MobiDB-lite"/>
    </source>
</evidence>
<dbReference type="Pfam" id="PF13960">
    <property type="entry name" value="DUF4218"/>
    <property type="match status" value="1"/>
</dbReference>
<name>A0A6P4BMP0_ARADU</name>
<dbReference type="InterPro" id="IPR025452">
    <property type="entry name" value="DUF4218"/>
</dbReference>
<gene>
    <name evidence="6" type="primary">LOC107465673</name>
</gene>
<evidence type="ECO:0000313" key="6">
    <source>
        <dbReference type="RefSeq" id="XP_015940126.1"/>
    </source>
</evidence>
<dbReference type="AlphaFoldDB" id="A0A6P4BMP0"/>
<organism evidence="5 6">
    <name type="scientific">Arachis duranensis</name>
    <name type="common">Wild peanut</name>
    <dbReference type="NCBI Taxonomy" id="130453"/>
    <lineage>
        <taxon>Eukaryota</taxon>
        <taxon>Viridiplantae</taxon>
        <taxon>Streptophyta</taxon>
        <taxon>Embryophyta</taxon>
        <taxon>Tracheophyta</taxon>
        <taxon>Spermatophyta</taxon>
        <taxon>Magnoliopsida</taxon>
        <taxon>eudicotyledons</taxon>
        <taxon>Gunneridae</taxon>
        <taxon>Pentapetalae</taxon>
        <taxon>rosids</taxon>
        <taxon>fabids</taxon>
        <taxon>Fabales</taxon>
        <taxon>Fabaceae</taxon>
        <taxon>Papilionoideae</taxon>
        <taxon>50 kb inversion clade</taxon>
        <taxon>dalbergioids sensu lato</taxon>
        <taxon>Dalbergieae</taxon>
        <taxon>Pterocarpus clade</taxon>
        <taxon>Arachis</taxon>
    </lineage>
</organism>
<feature type="domain" description="DUF4218" evidence="3">
    <location>
        <begin position="695"/>
        <end position="808"/>
    </location>
</feature>
<evidence type="ECO:0000259" key="4">
    <source>
        <dbReference type="Pfam" id="PF13963"/>
    </source>
</evidence>
<dbReference type="OrthoDB" id="1418912at2759"/>